<keyword evidence="3" id="KW-1185">Reference proteome</keyword>
<dbReference type="AlphaFoldDB" id="A0A1X6P047"/>
<organism evidence="2 3">
    <name type="scientific">Porphyra umbilicalis</name>
    <name type="common">Purple laver</name>
    <name type="synonym">Red alga</name>
    <dbReference type="NCBI Taxonomy" id="2786"/>
    <lineage>
        <taxon>Eukaryota</taxon>
        <taxon>Rhodophyta</taxon>
        <taxon>Bangiophyceae</taxon>
        <taxon>Bangiales</taxon>
        <taxon>Bangiaceae</taxon>
        <taxon>Porphyra</taxon>
    </lineage>
</organism>
<gene>
    <name evidence="2" type="ORF">BU14_0299s0002</name>
</gene>
<evidence type="ECO:0000313" key="2">
    <source>
        <dbReference type="EMBL" id="OSX74234.1"/>
    </source>
</evidence>
<protein>
    <submittedName>
        <fullName evidence="2">Uncharacterized protein</fullName>
    </submittedName>
</protein>
<evidence type="ECO:0000256" key="1">
    <source>
        <dbReference type="SAM" id="MobiDB-lite"/>
    </source>
</evidence>
<name>A0A1X6P047_PORUM</name>
<feature type="compositionally biased region" description="Basic residues" evidence="1">
    <location>
        <begin position="163"/>
        <end position="173"/>
    </location>
</feature>
<feature type="region of interest" description="Disordered" evidence="1">
    <location>
        <begin position="1"/>
        <end position="230"/>
    </location>
</feature>
<feature type="compositionally biased region" description="Low complexity" evidence="1">
    <location>
        <begin position="7"/>
        <end position="51"/>
    </location>
</feature>
<sequence length="230" mass="23325">MALSPVSSSTHPSRAAAASAAATTTALTPPSSKPTLTSESPAAAAAATTTARLPTPHGPASRTSGLPAHPTTKEGREVVAEQHVTWRNTVWRRCRGGRAGGGDRDPHAAGVHDSPAGVGAPADCDGRDGHRGRGEDSDRRPISGGRGPPTVGGGAGGGDGRERRRGQHRRRVGAHIDDAAAGGDHGRPPQPPAKDGAEPNAATSGQERRDAVRLPGDGDDVGDGHGEWRE</sequence>
<accession>A0A1X6P047</accession>
<feature type="compositionally biased region" description="Basic and acidic residues" evidence="1">
    <location>
        <begin position="71"/>
        <end position="80"/>
    </location>
</feature>
<evidence type="ECO:0000313" key="3">
    <source>
        <dbReference type="Proteomes" id="UP000218209"/>
    </source>
</evidence>
<proteinExistence type="predicted"/>
<feature type="compositionally biased region" description="Gly residues" evidence="1">
    <location>
        <begin position="144"/>
        <end position="158"/>
    </location>
</feature>
<reference evidence="2 3" key="1">
    <citation type="submission" date="2017-03" db="EMBL/GenBank/DDBJ databases">
        <title>WGS assembly of Porphyra umbilicalis.</title>
        <authorList>
            <person name="Brawley S.H."/>
            <person name="Blouin N.A."/>
            <person name="Ficko-Blean E."/>
            <person name="Wheeler G.L."/>
            <person name="Lohr M."/>
            <person name="Goodson H.V."/>
            <person name="Jenkins J.W."/>
            <person name="Blaby-Haas C.E."/>
            <person name="Helliwell K.E."/>
            <person name="Chan C."/>
            <person name="Marriage T."/>
            <person name="Bhattacharya D."/>
            <person name="Klein A.S."/>
            <person name="Badis Y."/>
            <person name="Brodie J."/>
            <person name="Cao Y."/>
            <person name="Collen J."/>
            <person name="Dittami S.M."/>
            <person name="Gachon C.M."/>
            <person name="Green B.R."/>
            <person name="Karpowicz S."/>
            <person name="Kim J.W."/>
            <person name="Kudahl U."/>
            <person name="Lin S."/>
            <person name="Michel G."/>
            <person name="Mittag M."/>
            <person name="Olson B.J."/>
            <person name="Pangilinan J."/>
            <person name="Peng Y."/>
            <person name="Qiu H."/>
            <person name="Shu S."/>
            <person name="Singer J.T."/>
            <person name="Smith A.G."/>
            <person name="Sprecher B.N."/>
            <person name="Wagner V."/>
            <person name="Wang W."/>
            <person name="Wang Z.-Y."/>
            <person name="Yan J."/>
            <person name="Yarish C."/>
            <person name="Zoeuner-Riek S."/>
            <person name="Zhuang Y."/>
            <person name="Zou Y."/>
            <person name="Lindquist E.A."/>
            <person name="Grimwood J."/>
            <person name="Barry K."/>
            <person name="Rokhsar D.S."/>
            <person name="Schmutz J."/>
            <person name="Stiller J.W."/>
            <person name="Grossman A.R."/>
            <person name="Prochnik S.E."/>
        </authorList>
    </citation>
    <scope>NUCLEOTIDE SEQUENCE [LARGE SCALE GENOMIC DNA]</scope>
    <source>
        <strain evidence="2">4086291</strain>
    </source>
</reference>
<dbReference type="EMBL" id="KV918957">
    <property type="protein sequence ID" value="OSX74234.1"/>
    <property type="molecule type" value="Genomic_DNA"/>
</dbReference>
<dbReference type="Proteomes" id="UP000218209">
    <property type="component" value="Unassembled WGS sequence"/>
</dbReference>
<feature type="compositionally biased region" description="Basic and acidic residues" evidence="1">
    <location>
        <begin position="124"/>
        <end position="141"/>
    </location>
</feature>